<feature type="non-terminal residue" evidence="2">
    <location>
        <position position="1"/>
    </location>
</feature>
<feature type="compositionally biased region" description="Basic and acidic residues" evidence="1">
    <location>
        <begin position="658"/>
        <end position="671"/>
    </location>
</feature>
<feature type="region of interest" description="Disordered" evidence="1">
    <location>
        <begin position="248"/>
        <end position="332"/>
    </location>
</feature>
<protein>
    <submittedName>
        <fullName evidence="2">Uncharacterized protein</fullName>
    </submittedName>
</protein>
<evidence type="ECO:0000256" key="1">
    <source>
        <dbReference type="SAM" id="MobiDB-lite"/>
    </source>
</evidence>
<feature type="compositionally biased region" description="Polar residues" evidence="1">
    <location>
        <begin position="612"/>
        <end position="624"/>
    </location>
</feature>
<proteinExistence type="predicted"/>
<feature type="region of interest" description="Disordered" evidence="1">
    <location>
        <begin position="41"/>
        <end position="89"/>
    </location>
</feature>
<feature type="compositionally biased region" description="Basic and acidic residues" evidence="1">
    <location>
        <begin position="260"/>
        <end position="278"/>
    </location>
</feature>
<feature type="region of interest" description="Disordered" evidence="1">
    <location>
        <begin position="612"/>
        <end position="734"/>
    </location>
</feature>
<feature type="compositionally biased region" description="Low complexity" evidence="1">
    <location>
        <begin position="725"/>
        <end position="734"/>
    </location>
</feature>
<gene>
    <name evidence="2" type="ORF">TR125094</name>
</gene>
<evidence type="ECO:0000313" key="2">
    <source>
        <dbReference type="EMBL" id="JAP53170.1"/>
    </source>
</evidence>
<dbReference type="EMBL" id="GEEE01010055">
    <property type="protein sequence ID" value="JAP53170.1"/>
    <property type="molecule type" value="Transcribed_RNA"/>
</dbReference>
<reference evidence="2" key="1">
    <citation type="submission" date="2016-01" db="EMBL/GenBank/DDBJ databases">
        <title>Reference transcriptome for the parasite Schistocephalus solidus: insights into the molecular evolution of parasitism.</title>
        <authorList>
            <person name="Hebert F.O."/>
            <person name="Grambauer S."/>
            <person name="Barber I."/>
            <person name="Landry C.R."/>
            <person name="Aubin-Horth N."/>
        </authorList>
    </citation>
    <scope>NUCLEOTIDE SEQUENCE</scope>
</reference>
<organism evidence="2">
    <name type="scientific">Schistocephalus solidus</name>
    <name type="common">Tapeworm</name>
    <dbReference type="NCBI Taxonomy" id="70667"/>
    <lineage>
        <taxon>Eukaryota</taxon>
        <taxon>Metazoa</taxon>
        <taxon>Spiralia</taxon>
        <taxon>Lophotrochozoa</taxon>
        <taxon>Platyhelminthes</taxon>
        <taxon>Cestoda</taxon>
        <taxon>Eucestoda</taxon>
        <taxon>Diphyllobothriidea</taxon>
        <taxon>Diphyllobothriidae</taxon>
        <taxon>Schistocephalus</taxon>
    </lineage>
</organism>
<accession>A0A0X3PPN4</accession>
<name>A0A0X3PPN4_SCHSO</name>
<dbReference type="AlphaFoldDB" id="A0A0X3PPN4"/>
<feature type="compositionally biased region" description="Polar residues" evidence="1">
    <location>
        <begin position="176"/>
        <end position="187"/>
    </location>
</feature>
<sequence>LTSSEKQQPSVGVTEAYLELEKHFQLNPIHFAKWWKAGVPEKSRMGSTEQPKAPTPTLPDTAVSRRGILKAEKLQQQQQSIQPPPLASPALPELNAHYVRDSLDLPTHVGRGSFDSYSSSGQESCLSEACGSLSRKTVRFAGEEGNLNHHVLQTQQQQQSSNILRIDPFSLGASGSEDSSCTLSPSPTEAHKSPIDTGQPYADHSRGPTMRPATRRGGPAFVDPYETDALQPMPAQPVPRLLRSVKTLQSEAKPPRPPKLTKDKHQQRARRKTTDVAELRSISGSGYLRLHDQRQPQRGATLDSPLHKTTSRTTEREWDEVDSRGPLNDDSYANVDSLHLTYQPNGWFRREPDVPTPTSTAAVGLEQVSVQPDSLHSSNHRRPYRPPRVERIDSSRLDDIARQLTSPTLMLTTPSFSHLGSERVISPAFLEPTNETSQTPTTLAMEGNHRFPVDPMSDNLKSHHNGFLESGHGGRLSEQMQPTAHFLSAFQSRQSQPPPLQTPAEPAVRIVPVQIVQESPASRPANTVVAAPADSTAFPEASRPKLLPRRGSMTRGRPMIVPPQPIPRSQKKETSLWTLSPTFLTPPQLRPHIGKIRKENLTDSVWPSLASPSLTTASHNNGQPNAVLPTLHSPVYIPPTQSRSRGSVGSSARGGSLDARRPTGRLDRDGVWRPIGDSEESRSRRPTAVLSPPRRTLSPPPRSPYDSLDLFLAHERELQSPVPPSLAAAASRRP</sequence>
<feature type="region of interest" description="Disordered" evidence="1">
    <location>
        <begin position="535"/>
        <end position="571"/>
    </location>
</feature>
<feature type="compositionally biased region" description="Low complexity" evidence="1">
    <location>
        <begin position="642"/>
        <end position="656"/>
    </location>
</feature>
<feature type="region of interest" description="Disordered" evidence="1">
    <location>
        <begin position="168"/>
        <end position="236"/>
    </location>
</feature>